<name>A0A1B1UTA4_9BRAD</name>
<keyword evidence="1" id="KW-1133">Transmembrane helix</keyword>
<dbReference type="Proteomes" id="UP000092839">
    <property type="component" value="Chromosome"/>
</dbReference>
<evidence type="ECO:0000313" key="2">
    <source>
        <dbReference type="EMBL" id="ANW05896.1"/>
    </source>
</evidence>
<dbReference type="KEGG" id="bic:LMTR13_27405"/>
<keyword evidence="3" id="KW-1185">Reference proteome</keyword>
<proteinExistence type="predicted"/>
<reference evidence="2 3" key="1">
    <citation type="submission" date="2016-07" db="EMBL/GenBank/DDBJ databases">
        <title>Complete genome sequence of Bradyrhizobium icense LMTR 13T, a potential inoculant strain isolated from lima bean (Phaseolus lunatus) in Peru.</title>
        <authorList>
            <person name="Ormeno-Orrillo E."/>
            <person name="Duran D."/>
            <person name="Rogel M.A."/>
            <person name="Rey L."/>
            <person name="Imperial J."/>
            <person name="Ruiz-Argueso T."/>
            <person name="Martinez-Romero E."/>
        </authorList>
    </citation>
    <scope>NUCLEOTIDE SEQUENCE [LARGE SCALE GENOMIC DNA]</scope>
    <source>
        <strain evidence="2 3">LMTR 13</strain>
    </source>
</reference>
<protein>
    <submittedName>
        <fullName evidence="2">Uncharacterized protein</fullName>
    </submittedName>
</protein>
<feature type="transmembrane region" description="Helical" evidence="1">
    <location>
        <begin position="21"/>
        <end position="43"/>
    </location>
</feature>
<evidence type="ECO:0000256" key="1">
    <source>
        <dbReference type="SAM" id="Phobius"/>
    </source>
</evidence>
<sequence>MQEEALSPRRRLALEAPLFRLLAINFSAGVSLAVLLVGGLMLLNPGNIRGLILADHTPGVALGLLLFGFIVTLSSSAMGTAIMAMGRRQPEGPPRGSGRFVAETVGDKARSGQLHDRF</sequence>
<gene>
    <name evidence="2" type="ORF">LMTR13_27405</name>
</gene>
<feature type="transmembrane region" description="Helical" evidence="1">
    <location>
        <begin position="63"/>
        <end position="85"/>
    </location>
</feature>
<keyword evidence="1" id="KW-0812">Transmembrane</keyword>
<keyword evidence="1" id="KW-0472">Membrane</keyword>
<dbReference type="AlphaFoldDB" id="A0A1B1UTA4"/>
<organism evidence="2 3">
    <name type="scientific">Bradyrhizobium icense</name>
    <dbReference type="NCBI Taxonomy" id="1274631"/>
    <lineage>
        <taxon>Bacteria</taxon>
        <taxon>Pseudomonadati</taxon>
        <taxon>Pseudomonadota</taxon>
        <taxon>Alphaproteobacteria</taxon>
        <taxon>Hyphomicrobiales</taxon>
        <taxon>Nitrobacteraceae</taxon>
        <taxon>Bradyrhizobium</taxon>
    </lineage>
</organism>
<dbReference type="EMBL" id="CP016428">
    <property type="protein sequence ID" value="ANW05896.1"/>
    <property type="molecule type" value="Genomic_DNA"/>
</dbReference>
<evidence type="ECO:0000313" key="3">
    <source>
        <dbReference type="Proteomes" id="UP000092839"/>
    </source>
</evidence>
<accession>A0A1B1UTA4</accession>